<evidence type="ECO:0000256" key="7">
    <source>
        <dbReference type="ARBA" id="ARBA00023125"/>
    </source>
</evidence>
<dbReference type="GO" id="GO:0003677">
    <property type="term" value="F:DNA binding"/>
    <property type="evidence" value="ECO:0007669"/>
    <property type="project" value="UniProtKB-UniRule"/>
</dbReference>
<evidence type="ECO:0000313" key="13">
    <source>
        <dbReference type="EMBL" id="BBE41620.1"/>
    </source>
</evidence>
<comment type="function">
    <text evidence="9">Relaxes both positive and negative superturns and exhibits a strong decatenase activity.</text>
</comment>
<dbReference type="Gene3D" id="3.40.1360.10">
    <property type="match status" value="1"/>
</dbReference>
<keyword evidence="8 9" id="KW-0413">Isomerase</keyword>
<comment type="similarity">
    <text evidence="3 9 10">Belongs to the TOP6A family.</text>
</comment>
<reference evidence="13 14" key="1">
    <citation type="journal article" date="2019" name="ISME J.">
        <title>Isolation and characterization of a thermophilic sulfur- and iron-reducing thaumarchaeote from a terrestrial acidic hot spring.</title>
        <authorList>
            <person name="Kato S."/>
            <person name="Itoh T."/>
            <person name="Yuki M."/>
            <person name="Nagamori M."/>
            <person name="Ohnishi M."/>
            <person name="Uematsu K."/>
            <person name="Suzuki K."/>
            <person name="Takashina T."/>
            <person name="Ohkuma M."/>
        </authorList>
    </citation>
    <scope>NUCLEOTIDE SEQUENCE [LARGE SCALE GENOMIC DNA]</scope>
    <source>
        <strain evidence="13 14">NAS-02</strain>
    </source>
</reference>
<dbReference type="GeneID" id="55584040"/>
<dbReference type="OrthoDB" id="5866at2157"/>
<evidence type="ECO:0000256" key="4">
    <source>
        <dbReference type="ARBA" id="ARBA00022723"/>
    </source>
</evidence>
<evidence type="ECO:0000259" key="11">
    <source>
        <dbReference type="Pfam" id="PF04406"/>
    </source>
</evidence>
<feature type="domain" description="Spo11/DNA topoisomerase VI subunit A N-terminal" evidence="11">
    <location>
        <begin position="74"/>
        <end position="138"/>
    </location>
</feature>
<comment type="subunit">
    <text evidence="9">Homodimer. Heterotetramer of two Top6A and two Top6B chains.</text>
</comment>
<dbReference type="InterPro" id="IPR036078">
    <property type="entry name" value="Spo11/TopoVI_A_sf"/>
</dbReference>
<dbReference type="InterPro" id="IPR034136">
    <property type="entry name" value="TOPRIM_Topo6A/Spo11"/>
</dbReference>
<dbReference type="HAMAP" id="MF_00132">
    <property type="entry name" value="Top6A"/>
    <property type="match status" value="1"/>
</dbReference>
<evidence type="ECO:0000256" key="8">
    <source>
        <dbReference type="ARBA" id="ARBA00023235"/>
    </source>
</evidence>
<dbReference type="PANTHER" id="PTHR10848">
    <property type="entry name" value="MEIOTIC RECOMBINATION PROTEIN SPO11"/>
    <property type="match status" value="1"/>
</dbReference>
<keyword evidence="5 9" id="KW-0460">Magnesium</keyword>
<feature type="binding site" evidence="9">
    <location>
        <position position="196"/>
    </location>
    <ligand>
        <name>Mg(2+)</name>
        <dbReference type="ChEBI" id="CHEBI:18420"/>
    </ligand>
</feature>
<dbReference type="GO" id="GO:0006265">
    <property type="term" value="P:DNA topological change"/>
    <property type="evidence" value="ECO:0007669"/>
    <property type="project" value="UniProtKB-UniRule"/>
</dbReference>
<evidence type="ECO:0000256" key="9">
    <source>
        <dbReference type="HAMAP-Rule" id="MF_00132"/>
    </source>
</evidence>
<evidence type="ECO:0000256" key="5">
    <source>
        <dbReference type="ARBA" id="ARBA00022842"/>
    </source>
</evidence>
<keyword evidence="6 9" id="KW-0799">Topoisomerase</keyword>
<dbReference type="GO" id="GO:0005524">
    <property type="term" value="F:ATP binding"/>
    <property type="evidence" value="ECO:0007669"/>
    <property type="project" value="UniProtKB-KW"/>
</dbReference>
<feature type="active site" description="O-(5'-phospho-DNA)-tyrosine intermediate" evidence="9 10">
    <location>
        <position position="103"/>
    </location>
</feature>
<comment type="cofactor">
    <cofactor evidence="2 9">
        <name>Mg(2+)</name>
        <dbReference type="ChEBI" id="CHEBI:18420"/>
    </cofactor>
</comment>
<dbReference type="CDD" id="cd00223">
    <property type="entry name" value="TOPRIM_TopoIIB_SPO"/>
    <property type="match status" value="1"/>
</dbReference>
<organism evidence="13 14">
    <name type="scientific">Conexivisphaera calida</name>
    <dbReference type="NCBI Taxonomy" id="1874277"/>
    <lineage>
        <taxon>Archaea</taxon>
        <taxon>Nitrososphaerota</taxon>
        <taxon>Conexivisphaeria</taxon>
        <taxon>Conexivisphaerales</taxon>
        <taxon>Conexivisphaeraceae</taxon>
        <taxon>Conexivisphaera</taxon>
    </lineage>
</organism>
<evidence type="ECO:0000256" key="6">
    <source>
        <dbReference type="ARBA" id="ARBA00023029"/>
    </source>
</evidence>
<protein>
    <recommendedName>
        <fullName evidence="9">Type 2 DNA topoisomerase 6 subunit A</fullName>
        <ecNumber evidence="9">5.6.2.2</ecNumber>
    </recommendedName>
    <alternativeName>
        <fullName evidence="9">Type II DNA topoisomerase VI subunit A</fullName>
    </alternativeName>
</protein>
<dbReference type="PRINTS" id="PR01550">
    <property type="entry name" value="TOP6AFAMILY"/>
</dbReference>
<dbReference type="SUPFAM" id="SSF56726">
    <property type="entry name" value="DNA topoisomerase IV, alpha subunit"/>
    <property type="match status" value="1"/>
</dbReference>
<dbReference type="GO" id="GO:0006260">
    <property type="term" value="P:DNA replication"/>
    <property type="evidence" value="ECO:0007669"/>
    <property type="project" value="UniProtKB-UniRule"/>
</dbReference>
<dbReference type="KEGG" id="ccai:NAS2_0223"/>
<sequence length="358" mass="40976">MKRRSRASAGNRAAVARLRKLGELVYEQIERGEYPIVRIPDRSVGNIIYDEKLGQYILGPKRFVRTTKNVKHLRAFAQLMWLAYFSKLLSSSHKTSTLRDVFYSAQAYNVEFEDQDESDERITELEALLGMAREEFNVYPEERSSIFGRLTIEYNIPGYEGRKLDLTSHPDGVMIGPALTTADFVETDAEMVIAIEKGGLFTRFIEEKVHDRFKAVLINTAGQAPRATRYLLRRLRNELNLPVYVLTDGDPWGMHIAMVIISGSANAAHLTQLNVPDASWIGVWATDITKYKLPFDKLTDVDIKRLRELSSDPRYSGDPWSSQIDAFLKHRRKSEQEAFAKYGLTYIVDKYLPDKLGR</sequence>
<evidence type="ECO:0000259" key="12">
    <source>
        <dbReference type="Pfam" id="PF21180"/>
    </source>
</evidence>
<keyword evidence="14" id="KW-1185">Reference proteome</keyword>
<proteinExistence type="inferred from homology"/>
<keyword evidence="9" id="KW-0547">Nucleotide-binding</keyword>
<dbReference type="Gene3D" id="1.10.10.10">
    <property type="entry name" value="Winged helix-like DNA-binding domain superfamily/Winged helix DNA-binding domain"/>
    <property type="match status" value="1"/>
</dbReference>
<dbReference type="InterPro" id="IPR002815">
    <property type="entry name" value="Spo11/TopoVI_A"/>
</dbReference>
<name>A0A4V0P1G3_9ARCH</name>
<dbReference type="Proteomes" id="UP000509448">
    <property type="component" value="Chromosome"/>
</dbReference>
<comment type="catalytic activity">
    <reaction evidence="1 9 10">
        <text>ATP-dependent breakage, passage and rejoining of double-stranded DNA.</text>
        <dbReference type="EC" id="5.6.2.2"/>
    </reaction>
</comment>
<dbReference type="EC" id="5.6.2.2" evidence="9"/>
<dbReference type="EMBL" id="AP018732">
    <property type="protein sequence ID" value="BBE41620.1"/>
    <property type="molecule type" value="Genomic_DNA"/>
</dbReference>
<dbReference type="GO" id="GO:0003918">
    <property type="term" value="F:DNA topoisomerase type II (double strand cut, ATP-hydrolyzing) activity"/>
    <property type="evidence" value="ECO:0007669"/>
    <property type="project" value="UniProtKB-UniRule"/>
</dbReference>
<dbReference type="PROSITE" id="PS52041">
    <property type="entry name" value="TOPO_IIB"/>
    <property type="match status" value="1"/>
</dbReference>
<evidence type="ECO:0000256" key="1">
    <source>
        <dbReference type="ARBA" id="ARBA00000185"/>
    </source>
</evidence>
<dbReference type="AlphaFoldDB" id="A0A4V0P1G3"/>
<dbReference type="InterPro" id="IPR013049">
    <property type="entry name" value="Spo11/TopoVI_A_N"/>
</dbReference>
<dbReference type="Pfam" id="PF04406">
    <property type="entry name" value="TP6A_N"/>
    <property type="match status" value="1"/>
</dbReference>
<dbReference type="PRINTS" id="PR01552">
    <property type="entry name" value="TPISMRASE6A"/>
</dbReference>
<keyword evidence="7 9" id="KW-0238">DNA-binding</keyword>
<dbReference type="Pfam" id="PF21180">
    <property type="entry name" value="TOP6A-Spo11_Toprim"/>
    <property type="match status" value="1"/>
</dbReference>
<dbReference type="InterPro" id="IPR036388">
    <property type="entry name" value="WH-like_DNA-bd_sf"/>
</dbReference>
<keyword evidence="9" id="KW-0067">ATP-binding</keyword>
<dbReference type="GO" id="GO:0000287">
    <property type="term" value="F:magnesium ion binding"/>
    <property type="evidence" value="ECO:0007669"/>
    <property type="project" value="UniProtKB-UniRule"/>
</dbReference>
<evidence type="ECO:0000256" key="2">
    <source>
        <dbReference type="ARBA" id="ARBA00001946"/>
    </source>
</evidence>
<feature type="binding site" evidence="9">
    <location>
        <position position="248"/>
    </location>
    <ligand>
        <name>Mg(2+)</name>
        <dbReference type="ChEBI" id="CHEBI:18420"/>
    </ligand>
</feature>
<feature type="domain" description="Topoisomerase 6 subunit A/Spo11 TOPRIM" evidence="12">
    <location>
        <begin position="191"/>
        <end position="356"/>
    </location>
</feature>
<dbReference type="RefSeq" id="WP_174447948.1">
    <property type="nucleotide sequence ID" value="NZ_AP018732.1"/>
</dbReference>
<accession>A0A4V0P1G3</accession>
<evidence type="ECO:0000313" key="14">
    <source>
        <dbReference type="Proteomes" id="UP000509448"/>
    </source>
</evidence>
<gene>
    <name evidence="9" type="primary">top6A</name>
    <name evidence="13" type="ORF">NAS2_0223</name>
</gene>
<dbReference type="GO" id="GO:0005694">
    <property type="term" value="C:chromosome"/>
    <property type="evidence" value="ECO:0007669"/>
    <property type="project" value="InterPro"/>
</dbReference>
<evidence type="ECO:0000256" key="10">
    <source>
        <dbReference type="PROSITE-ProRule" id="PRU01385"/>
    </source>
</evidence>
<keyword evidence="4 9" id="KW-0479">Metal-binding</keyword>
<dbReference type="InterPro" id="IPR004085">
    <property type="entry name" value="TopoVI_A"/>
</dbReference>
<evidence type="ECO:0000256" key="3">
    <source>
        <dbReference type="ARBA" id="ARBA00006559"/>
    </source>
</evidence>
<dbReference type="PANTHER" id="PTHR10848:SF0">
    <property type="entry name" value="MEIOTIC RECOMBINATION PROTEIN SPO11"/>
    <property type="match status" value="1"/>
</dbReference>